<gene>
    <name evidence="11" type="ORF">QR680_001385</name>
</gene>
<name>A0AA39GY37_9BILA</name>
<keyword evidence="3 9" id="KW-0813">Transport</keyword>
<comment type="similarity">
    <text evidence="2 9">Belongs to the nucleoporin Nup85 family.</text>
</comment>
<keyword evidence="6 9" id="KW-0811">Translocation</keyword>
<proteinExistence type="inferred from homology"/>
<keyword evidence="8 9" id="KW-0539">Nucleus</keyword>
<dbReference type="Gene3D" id="1.20.5.2440">
    <property type="match status" value="1"/>
</dbReference>
<evidence type="ECO:0000313" key="11">
    <source>
        <dbReference type="EMBL" id="KAK0395677.1"/>
    </source>
</evidence>
<dbReference type="GO" id="GO:0006406">
    <property type="term" value="P:mRNA export from nucleus"/>
    <property type="evidence" value="ECO:0007669"/>
    <property type="project" value="TreeGrafter"/>
</dbReference>
<dbReference type="GO" id="GO:0031965">
    <property type="term" value="C:nuclear membrane"/>
    <property type="evidence" value="ECO:0007669"/>
    <property type="project" value="UniProtKB-UniRule"/>
</dbReference>
<comment type="subcellular location">
    <subcellularLocation>
        <location evidence="1 9">Nucleus</location>
        <location evidence="1 9">Nuclear pore complex</location>
    </subcellularLocation>
</comment>
<evidence type="ECO:0000259" key="10">
    <source>
        <dbReference type="PROSITE" id="PS50004"/>
    </source>
</evidence>
<comment type="subunit">
    <text evidence="9">Component of the nuclear pore complex (NPC).</text>
</comment>
<feature type="domain" description="C2" evidence="10">
    <location>
        <begin position="1"/>
        <end position="108"/>
    </location>
</feature>
<dbReference type="SMART" id="SM00239">
    <property type="entry name" value="C2"/>
    <property type="match status" value="1"/>
</dbReference>
<keyword evidence="9" id="KW-0472">Membrane</keyword>
<dbReference type="Gene3D" id="2.60.40.150">
    <property type="entry name" value="C2 domain"/>
    <property type="match status" value="1"/>
</dbReference>
<dbReference type="PROSITE" id="PS50004">
    <property type="entry name" value="C2"/>
    <property type="match status" value="1"/>
</dbReference>
<dbReference type="GO" id="GO:0017056">
    <property type="term" value="F:structural constituent of nuclear pore"/>
    <property type="evidence" value="ECO:0007669"/>
    <property type="project" value="TreeGrafter"/>
</dbReference>
<dbReference type="InterPro" id="IPR000008">
    <property type="entry name" value="C2_dom"/>
</dbReference>
<comment type="function">
    <text evidence="9">Functions as a component of the nuclear pore complex (NPC).</text>
</comment>
<dbReference type="Pfam" id="PF07575">
    <property type="entry name" value="Nucleopor_Nup85"/>
    <property type="match status" value="1"/>
</dbReference>
<evidence type="ECO:0000313" key="12">
    <source>
        <dbReference type="Proteomes" id="UP001175271"/>
    </source>
</evidence>
<dbReference type="InterPro" id="IPR035892">
    <property type="entry name" value="C2_domain_sf"/>
</dbReference>
<keyword evidence="7 9" id="KW-0906">Nuclear pore complex</keyword>
<dbReference type="PANTHER" id="PTHR13373">
    <property type="entry name" value="FROUNT PROTEIN-RELATED"/>
    <property type="match status" value="1"/>
</dbReference>
<organism evidence="11 12">
    <name type="scientific">Steinernema hermaphroditum</name>
    <dbReference type="NCBI Taxonomy" id="289476"/>
    <lineage>
        <taxon>Eukaryota</taxon>
        <taxon>Metazoa</taxon>
        <taxon>Ecdysozoa</taxon>
        <taxon>Nematoda</taxon>
        <taxon>Chromadorea</taxon>
        <taxon>Rhabditida</taxon>
        <taxon>Tylenchina</taxon>
        <taxon>Panagrolaimomorpha</taxon>
        <taxon>Strongyloidoidea</taxon>
        <taxon>Steinernematidae</taxon>
        <taxon>Steinernema</taxon>
    </lineage>
</organism>
<keyword evidence="4 9" id="KW-0509">mRNA transport</keyword>
<evidence type="ECO:0000256" key="1">
    <source>
        <dbReference type="ARBA" id="ARBA00004567"/>
    </source>
</evidence>
<accession>A0AA39GY37</accession>
<dbReference type="GO" id="GO:0006606">
    <property type="term" value="P:protein import into nucleus"/>
    <property type="evidence" value="ECO:0007669"/>
    <property type="project" value="TreeGrafter"/>
</dbReference>
<evidence type="ECO:0000256" key="2">
    <source>
        <dbReference type="ARBA" id="ARBA00005573"/>
    </source>
</evidence>
<reference evidence="11" key="1">
    <citation type="submission" date="2023-06" db="EMBL/GenBank/DDBJ databases">
        <title>Genomic analysis of the entomopathogenic nematode Steinernema hermaphroditum.</title>
        <authorList>
            <person name="Schwarz E.M."/>
            <person name="Heppert J.K."/>
            <person name="Baniya A."/>
            <person name="Schwartz H.T."/>
            <person name="Tan C.-H."/>
            <person name="Antoshechkin I."/>
            <person name="Sternberg P.W."/>
            <person name="Goodrich-Blair H."/>
            <person name="Dillman A.R."/>
        </authorList>
    </citation>
    <scope>NUCLEOTIDE SEQUENCE</scope>
    <source>
        <strain evidence="11">PS9179</strain>
        <tissue evidence="11">Whole animal</tissue>
    </source>
</reference>
<evidence type="ECO:0000256" key="8">
    <source>
        <dbReference type="ARBA" id="ARBA00023242"/>
    </source>
</evidence>
<protein>
    <recommendedName>
        <fullName evidence="9">Nuclear pore complex protein Nup85</fullName>
    </recommendedName>
</protein>
<dbReference type="AlphaFoldDB" id="A0AA39GY37"/>
<dbReference type="Pfam" id="PF00168">
    <property type="entry name" value="C2"/>
    <property type="match status" value="1"/>
</dbReference>
<keyword evidence="12" id="KW-1185">Reference proteome</keyword>
<evidence type="ECO:0000256" key="4">
    <source>
        <dbReference type="ARBA" id="ARBA00022816"/>
    </source>
</evidence>
<dbReference type="InterPro" id="IPR011502">
    <property type="entry name" value="Nucleoporin_Nup85"/>
</dbReference>
<dbReference type="EMBL" id="JAUCMV010000005">
    <property type="protein sequence ID" value="KAK0395677.1"/>
    <property type="molecule type" value="Genomic_DNA"/>
</dbReference>
<dbReference type="SUPFAM" id="SSF49562">
    <property type="entry name" value="C2 domain (Calcium/lipid-binding domain, CaLB)"/>
    <property type="match status" value="1"/>
</dbReference>
<evidence type="ECO:0000256" key="6">
    <source>
        <dbReference type="ARBA" id="ARBA00023010"/>
    </source>
</evidence>
<evidence type="ECO:0000256" key="5">
    <source>
        <dbReference type="ARBA" id="ARBA00022927"/>
    </source>
</evidence>
<sequence>MEYNNLIINVAKAKGLQLKNNKELEIFVNLSISGKGSWKGKVNTDAVKSGTGNCEWNQHLEFILMGMDSLLQIQVQHKTIFGTTETLGQLQFIVSELTTYNRLTWFSLKKRANDDKDRGQLLLAFMFSNKLNSSISQFSLNRIDKENKLDKFKRKMHIGRRKDKFDDSKSLASVSISRRSSMSSTTSALAFPSPTPLDDGHSVSLRNSSNNIFDKPLETINTANSSPTLRRSGGNELAFGTSQQFLTPSANISARTFGERVKVRAEQIVQPLVSAARYRKSDSTDKNYKNGDMEINHNMSSENVSMSRPTSIASSSGFGSLPSANVVNQSNEPHNPEYLLTIIAHQRRELAAKDNRIRDLEKYVDSLLLRKLKAAYREAGADKQAFFQRFVGNHVRKLCTGQTPHQLAAIGKRPAIGKALELLGKVQKFSAAALLEEDAKLKLHETLNEFANAVKAVDMPVIRFTPKAHWDSFSEQPTEFFHSQFNKEEWRFGNILFGNSEHLPCMTNMCIRYILASMEVNSVTHCIRPQQNNKTHSNGEDGNWVLHLANKKRVVRSEQLRMKHAALLSNSAYMKLVNESHSVFSRLQRAVTTHLKQNDAEFLNSLDQASREYRAVLRSAIVTVMHSSSEQDRRLLLCLRGREMLWGLIELVAFCDREEEIAFHLSKWARMMLLSAGSRSSERNELYWNGVILQVLSCNFNTATTLLHSHSDAQSDRAVGKMVIMLERLNRLFTEGYSCTQFIKIQETLRSLLRENYFSQNSNITFIARLLSGDIDAYEEVCADLIDYWCEIVPLFTITQVANATLNDLHVCAQKCFNFNSARNNRQLDLTLMTAMSGDVMEALLGAANCFGDWWFSAHLSDLIFRAKPTVLYEDNANLRDVFLLEYAHILLADEQLWRPAVDYLTDISNGFELLEDFILSQSVNTTKKALQLLSICNKWDFREGRRAVTKKMAEVSLDKLEFANALVWAHKSDESSMVSKVVNQILRRSPNDILTIGKYVKLSHEWSFSCPELVFLSDYYEFLILAQSAKPHDSLKKLTGILTNKRVPPFMYSQLLECVIKCIEELDAKISDYVHVILGCLQKLRLEMVRSHSRVERYSDVEKKLEIINNVLAKHLLHKNLFGNKL</sequence>
<dbReference type="Proteomes" id="UP001175271">
    <property type="component" value="Unassembled WGS sequence"/>
</dbReference>
<dbReference type="GO" id="GO:0045893">
    <property type="term" value="P:positive regulation of DNA-templated transcription"/>
    <property type="evidence" value="ECO:0007669"/>
    <property type="project" value="TreeGrafter"/>
</dbReference>
<evidence type="ECO:0000256" key="9">
    <source>
        <dbReference type="RuleBase" id="RU365073"/>
    </source>
</evidence>
<keyword evidence="5 9" id="KW-0653">Protein transport</keyword>
<dbReference type="PANTHER" id="PTHR13373:SF21">
    <property type="entry name" value="NUCLEAR PORE COMPLEX PROTEIN NUP85"/>
    <property type="match status" value="1"/>
</dbReference>
<evidence type="ECO:0000256" key="7">
    <source>
        <dbReference type="ARBA" id="ARBA00023132"/>
    </source>
</evidence>
<dbReference type="CDD" id="cd00030">
    <property type="entry name" value="C2"/>
    <property type="match status" value="1"/>
</dbReference>
<comment type="caution">
    <text evidence="11">The sequence shown here is derived from an EMBL/GenBank/DDBJ whole genome shotgun (WGS) entry which is preliminary data.</text>
</comment>
<dbReference type="GO" id="GO:0031080">
    <property type="term" value="C:nuclear pore outer ring"/>
    <property type="evidence" value="ECO:0007669"/>
    <property type="project" value="TreeGrafter"/>
</dbReference>
<evidence type="ECO:0000256" key="3">
    <source>
        <dbReference type="ARBA" id="ARBA00022448"/>
    </source>
</evidence>